<dbReference type="EMBL" id="MEHA01000034">
    <property type="protein sequence ID" value="ODR43541.1"/>
    <property type="molecule type" value="Genomic_DNA"/>
</dbReference>
<dbReference type="InterPro" id="IPR014729">
    <property type="entry name" value="Rossmann-like_a/b/a_fold"/>
</dbReference>
<dbReference type="OrthoDB" id="9774475at2"/>
<sequence>MNVVGYGGGTDSTAMLIGLWKNHIPVDLILFADPGGEQPHTYAYLEIMDRWLKEHDMPPITRVWYQEKSGQRLTLEQECLRSGTLPSIAYGRKSCSLKHKVAPQERFCNQYQPCLDTWTRGEKVVKFIGYDAGEERRRQGAVAHDLLDKKYQKQYPLMDWGWRRTDCIQAIQSAGLPLPGKSSCFFCPSMKRREIRTLYHRYPDLLARALAIEETAMPNLISVKGLGRDWAWRDFITADENQMVIPGAFSDEDLPCACRLESEKPELP</sequence>
<dbReference type="Gene3D" id="3.40.50.620">
    <property type="entry name" value="HUPs"/>
    <property type="match status" value="1"/>
</dbReference>
<dbReference type="AlphaFoldDB" id="A0A1E3U8K8"/>
<proteinExistence type="predicted"/>
<evidence type="ECO:0008006" key="3">
    <source>
        <dbReference type="Google" id="ProtNLM"/>
    </source>
</evidence>
<accession>A0A1E3U8K8</accession>
<dbReference type="Proteomes" id="UP000094271">
    <property type="component" value="Unassembled WGS sequence"/>
</dbReference>
<evidence type="ECO:0000313" key="1">
    <source>
        <dbReference type="EMBL" id="ODR43541.1"/>
    </source>
</evidence>
<comment type="caution">
    <text evidence="1">The sequence shown here is derived from an EMBL/GenBank/DDBJ whole genome shotgun (WGS) entry which is preliminary data.</text>
</comment>
<gene>
    <name evidence="1" type="ORF">BEI59_30375</name>
</gene>
<dbReference type="SUPFAM" id="SSF52402">
    <property type="entry name" value="Adenine nucleotide alpha hydrolases-like"/>
    <property type="match status" value="1"/>
</dbReference>
<evidence type="ECO:0000313" key="2">
    <source>
        <dbReference type="Proteomes" id="UP000094271"/>
    </source>
</evidence>
<reference evidence="1 2" key="1">
    <citation type="submission" date="2016-08" db="EMBL/GenBank/DDBJ databases">
        <authorList>
            <person name="Seilhamer J.J."/>
        </authorList>
    </citation>
    <scope>NUCLEOTIDE SEQUENCE [LARGE SCALE GENOMIC DNA]</scope>
    <source>
        <strain evidence="1 2">NML150140-1</strain>
    </source>
</reference>
<name>A0A1E3U8K8_9FIRM</name>
<dbReference type="RefSeq" id="WP_069432229.1">
    <property type="nucleotide sequence ID" value="NZ_MEHA01000034.1"/>
</dbReference>
<protein>
    <recommendedName>
        <fullName evidence="3">Phosphoadenosine phosphosulfate reductase</fullName>
    </recommendedName>
</protein>
<organism evidence="1 2">
    <name type="scientific">Eisenbergiella tayi</name>
    <dbReference type="NCBI Taxonomy" id="1432052"/>
    <lineage>
        <taxon>Bacteria</taxon>
        <taxon>Bacillati</taxon>
        <taxon>Bacillota</taxon>
        <taxon>Clostridia</taxon>
        <taxon>Lachnospirales</taxon>
        <taxon>Lachnospiraceae</taxon>
        <taxon>Eisenbergiella</taxon>
    </lineage>
</organism>